<feature type="transmembrane region" description="Helical" evidence="1">
    <location>
        <begin position="215"/>
        <end position="235"/>
    </location>
</feature>
<protein>
    <submittedName>
        <fullName evidence="3">Transglutaminase domain-containing protein</fullName>
    </submittedName>
</protein>
<keyword evidence="4" id="KW-1185">Reference proteome</keyword>
<evidence type="ECO:0000259" key="2">
    <source>
        <dbReference type="SMART" id="SM00460"/>
    </source>
</evidence>
<dbReference type="SMART" id="SM00460">
    <property type="entry name" value="TGc"/>
    <property type="match status" value="1"/>
</dbReference>
<proteinExistence type="predicted"/>
<dbReference type="Pfam" id="PF01841">
    <property type="entry name" value="Transglut_core"/>
    <property type="match status" value="1"/>
</dbReference>
<dbReference type="InterPro" id="IPR002931">
    <property type="entry name" value="Transglutaminase-like"/>
</dbReference>
<comment type="caution">
    <text evidence="3">The sequence shown here is derived from an EMBL/GenBank/DDBJ whole genome shotgun (WGS) entry which is preliminary data.</text>
</comment>
<dbReference type="EMBL" id="JAQAGZ010000005">
    <property type="protein sequence ID" value="MCZ8512518.1"/>
    <property type="molecule type" value="Genomic_DNA"/>
</dbReference>
<gene>
    <name evidence="3" type="ORF">O9H85_08825</name>
</gene>
<dbReference type="Proteomes" id="UP001527882">
    <property type="component" value="Unassembled WGS sequence"/>
</dbReference>
<dbReference type="PANTHER" id="PTHR42736:SF1">
    <property type="entry name" value="PROTEIN-GLUTAMINE GAMMA-GLUTAMYLTRANSFERASE"/>
    <property type="match status" value="1"/>
</dbReference>
<accession>A0ABT4Q6R5</accession>
<dbReference type="InterPro" id="IPR052901">
    <property type="entry name" value="Bact_TGase-like"/>
</dbReference>
<feature type="transmembrane region" description="Helical" evidence="1">
    <location>
        <begin position="9"/>
        <end position="28"/>
    </location>
</feature>
<feature type="transmembrane region" description="Helical" evidence="1">
    <location>
        <begin position="40"/>
        <end position="58"/>
    </location>
</feature>
<organism evidence="3 4">
    <name type="scientific">Paenibacillus gyeongsangnamensis</name>
    <dbReference type="NCBI Taxonomy" id="3388067"/>
    <lineage>
        <taxon>Bacteria</taxon>
        <taxon>Bacillati</taxon>
        <taxon>Bacillota</taxon>
        <taxon>Bacilli</taxon>
        <taxon>Bacillales</taxon>
        <taxon>Paenibacillaceae</taxon>
        <taxon>Paenibacillus</taxon>
    </lineage>
</organism>
<evidence type="ECO:0000256" key="1">
    <source>
        <dbReference type="SAM" id="Phobius"/>
    </source>
</evidence>
<sequence length="783" mass="87480">MPQPARNNWLADAFLSALLGLQLLEWLYPLQRLSNVTELYSITPFVVMFALLLFMDTFRMRSWTAWPLKLFSIVAVTAWLHNGQAIPAAGWWADWSRSLLQDAADGLHGHLENWQPATRTLLFLSGWAFFISVVQSFVLERRTVLWFTFMTLAYLLVMQSVFEVDLWAAVLRTAGAGFWLQALLQAGRRERWRLDAQGGELVPEQEAMRRVRMPVLLPLLLVSAGMLTGLLGAMAHPAPAKPLEWQRYVDEWLQRFQGVQLTADSREASWAETGYGTDDTQLGYPLKPSDRPVFSAVTSRLTYWRGEAKSRYTGRGWTQPDTGQIQNVGQAAMKAPSGEEPPWTARVSQEITVQNPSVNRLLFAGGEIVSVEGMRSVQGGIVPSEWLWKQPEADRIGLPAMSDPLAWYKLTSEVIPDRDNLGRQVTDTLVPPEIRDTFLQLPEGLPQRVRELAANITEGKSADLAKAEAIEAYLRSNYAYTMEDVLPPGPQQDLVDYFLFEQRAGYCDYFSSAMVVLLRSAGVPARWVKGFAPGELVATEYSDGEPRYTVQVRQRDAHSWAEVYLPAAGWVPFEPTPGFAGGSADAARTPAAVKTAEAQSKSAQVGQAVWPLLQQAGQLGSRIAEASRSLAEATPSAGLAWVRGLLSTVPSAEQLRLSLWTTVHLALGFMLLWMTRKLCVPPLPEAADPAVGKPRDLRRSDLLRRSDRLWQRVQRRYGRARPDQTLREYAASRACRSAAQLEALQQLARLLEALRYADPAGTAGPSRRVLEEAWRRLKQARSQ</sequence>
<feature type="domain" description="Transglutaminase-like" evidence="2">
    <location>
        <begin position="499"/>
        <end position="577"/>
    </location>
</feature>
<feature type="transmembrane region" description="Helical" evidence="1">
    <location>
        <begin position="121"/>
        <end position="139"/>
    </location>
</feature>
<reference evidence="3 4" key="1">
    <citation type="submission" date="2022-12" db="EMBL/GenBank/DDBJ databases">
        <title>Draft genome sequence of Paenibacillus sp. dW9.</title>
        <authorList>
            <person name="Choi E.-W."/>
            <person name="Kim D.-U."/>
        </authorList>
    </citation>
    <scope>NUCLEOTIDE SEQUENCE [LARGE SCALE GENOMIC DNA]</scope>
    <source>
        <strain evidence="4">dW9</strain>
    </source>
</reference>
<evidence type="ECO:0000313" key="3">
    <source>
        <dbReference type="EMBL" id="MCZ8512518.1"/>
    </source>
</evidence>
<feature type="transmembrane region" description="Helical" evidence="1">
    <location>
        <begin position="144"/>
        <end position="161"/>
    </location>
</feature>
<dbReference type="SUPFAM" id="SSF54001">
    <property type="entry name" value="Cysteine proteinases"/>
    <property type="match status" value="1"/>
</dbReference>
<dbReference type="InterPro" id="IPR038765">
    <property type="entry name" value="Papain-like_cys_pep_sf"/>
</dbReference>
<evidence type="ECO:0000313" key="4">
    <source>
        <dbReference type="Proteomes" id="UP001527882"/>
    </source>
</evidence>
<dbReference type="Gene3D" id="3.10.620.30">
    <property type="match status" value="1"/>
</dbReference>
<feature type="transmembrane region" description="Helical" evidence="1">
    <location>
        <begin position="167"/>
        <end position="184"/>
    </location>
</feature>
<dbReference type="RefSeq" id="WP_269880973.1">
    <property type="nucleotide sequence ID" value="NZ_JAQAGZ010000005.1"/>
</dbReference>
<feature type="transmembrane region" description="Helical" evidence="1">
    <location>
        <begin position="70"/>
        <end position="93"/>
    </location>
</feature>
<keyword evidence="1" id="KW-0472">Membrane</keyword>
<dbReference type="PANTHER" id="PTHR42736">
    <property type="entry name" value="PROTEIN-GLUTAMINE GAMMA-GLUTAMYLTRANSFERASE"/>
    <property type="match status" value="1"/>
</dbReference>
<keyword evidence="1" id="KW-1133">Transmembrane helix</keyword>
<name>A0ABT4Q6R5_9BACL</name>
<keyword evidence="1" id="KW-0812">Transmembrane</keyword>